<reference evidence="1" key="1">
    <citation type="journal article" date="2020" name="Nat. Commun.">
        <title>Large-scale genome sequencing of mycorrhizal fungi provides insights into the early evolution of symbiotic traits.</title>
        <authorList>
            <person name="Miyauchi S."/>
            <person name="Kiss E."/>
            <person name="Kuo A."/>
            <person name="Drula E."/>
            <person name="Kohler A."/>
            <person name="Sanchez-Garcia M."/>
            <person name="Morin E."/>
            <person name="Andreopoulos B."/>
            <person name="Barry K.W."/>
            <person name="Bonito G."/>
            <person name="Buee M."/>
            <person name="Carver A."/>
            <person name="Chen C."/>
            <person name="Cichocki N."/>
            <person name="Clum A."/>
            <person name="Culley D."/>
            <person name="Crous P.W."/>
            <person name="Fauchery L."/>
            <person name="Girlanda M."/>
            <person name="Hayes R.D."/>
            <person name="Keri Z."/>
            <person name="LaButti K."/>
            <person name="Lipzen A."/>
            <person name="Lombard V."/>
            <person name="Magnuson J."/>
            <person name="Maillard F."/>
            <person name="Murat C."/>
            <person name="Nolan M."/>
            <person name="Ohm R.A."/>
            <person name="Pangilinan J."/>
            <person name="Pereira M.F."/>
            <person name="Perotto S."/>
            <person name="Peter M."/>
            <person name="Pfister S."/>
            <person name="Riley R."/>
            <person name="Sitrit Y."/>
            <person name="Stielow J.B."/>
            <person name="Szollosi G."/>
            <person name="Zifcakova L."/>
            <person name="Stursova M."/>
            <person name="Spatafora J.W."/>
            <person name="Tedersoo L."/>
            <person name="Vaario L.M."/>
            <person name="Yamada A."/>
            <person name="Yan M."/>
            <person name="Wang P."/>
            <person name="Xu J."/>
            <person name="Bruns T."/>
            <person name="Baldrian P."/>
            <person name="Vilgalys R."/>
            <person name="Dunand C."/>
            <person name="Henrissat B."/>
            <person name="Grigoriev I.V."/>
            <person name="Hibbett D."/>
            <person name="Nagy L.G."/>
            <person name="Martin F.M."/>
        </authorList>
    </citation>
    <scope>NUCLEOTIDE SEQUENCE</scope>
    <source>
        <strain evidence="1">UP504</strain>
    </source>
</reference>
<keyword evidence="2" id="KW-1185">Reference proteome</keyword>
<proteinExistence type="predicted"/>
<dbReference type="Proteomes" id="UP000886523">
    <property type="component" value="Unassembled WGS sequence"/>
</dbReference>
<name>A0A9P6AQK9_9AGAM</name>
<comment type="caution">
    <text evidence="1">The sequence shown here is derived from an EMBL/GenBank/DDBJ whole genome shotgun (WGS) entry which is preliminary data.</text>
</comment>
<accession>A0A9P6AQK9</accession>
<sequence length="291" mass="32516">MPHQIYRTSCLTRLGYVTRRTTIHPLGFPYPASPTPYPSVMASYSSTTRANSNAGKTEPSRPSGQSGHLVFYRELVPAMIPIFILGPAVYIALHLTQTYLAHDKYVLEARGRIAELQNELEKLQFSGSCPRKSKIREEWHSKQCLRPPEIEPDGLLKMDVDQPVWQDANIADFPMGMFLIGWQMNLDIKYFLLIKLHYLNDIGLQWKADAVALPGADGGPEWDVMPQLPLLQKARSHTKTEDLVELVIINGLSDNASSDDDDGGELEEALSEVDAVVLNAPDHVDSWLHAA</sequence>
<dbReference type="AlphaFoldDB" id="A0A9P6AQK9"/>
<evidence type="ECO:0000313" key="1">
    <source>
        <dbReference type="EMBL" id="KAF9510063.1"/>
    </source>
</evidence>
<dbReference type="OrthoDB" id="3359404at2759"/>
<evidence type="ECO:0000313" key="2">
    <source>
        <dbReference type="Proteomes" id="UP000886523"/>
    </source>
</evidence>
<organism evidence="1 2">
    <name type="scientific">Hydnum rufescens UP504</name>
    <dbReference type="NCBI Taxonomy" id="1448309"/>
    <lineage>
        <taxon>Eukaryota</taxon>
        <taxon>Fungi</taxon>
        <taxon>Dikarya</taxon>
        <taxon>Basidiomycota</taxon>
        <taxon>Agaricomycotina</taxon>
        <taxon>Agaricomycetes</taxon>
        <taxon>Cantharellales</taxon>
        <taxon>Hydnaceae</taxon>
        <taxon>Hydnum</taxon>
    </lineage>
</organism>
<protein>
    <submittedName>
        <fullName evidence="1">Uncharacterized protein</fullName>
    </submittedName>
</protein>
<gene>
    <name evidence="1" type="ORF">BS47DRAFT_1487645</name>
</gene>
<dbReference type="EMBL" id="MU129024">
    <property type="protein sequence ID" value="KAF9510063.1"/>
    <property type="molecule type" value="Genomic_DNA"/>
</dbReference>